<dbReference type="Proteomes" id="UP000478052">
    <property type="component" value="Unassembled WGS sequence"/>
</dbReference>
<evidence type="ECO:0000256" key="5">
    <source>
        <dbReference type="ARBA" id="ARBA00023136"/>
    </source>
</evidence>
<evidence type="ECO:0000256" key="4">
    <source>
        <dbReference type="ARBA" id="ARBA00022989"/>
    </source>
</evidence>
<dbReference type="EMBL" id="VUJU01000458">
    <property type="protein sequence ID" value="KAF0770266.1"/>
    <property type="molecule type" value="Genomic_DNA"/>
</dbReference>
<sequence>MTNYIMDLLKKYFNNDSLFPLFSDYFTNYYDYVNEKPIPLVLAPITIILFCYYVFIYIRKFYPIYVNCWFCNANFKVPFEDRLEYSCIECGQFNGFKKAITHSTPIDGSYSKSIPEQHDQRYNRAIFSVVQEDFKENKNGLCNKCNIIQEMKVKQLASFIPTKEKYFDREIEKFKENLEATLKLCSKCNQYTQKVLSLQEQRYNLRSTRINNYHKDIQDTGVWPDICSLFLSFIVFVLSSGVENYMGDWPIQNLNLLISKNSPISLTHSIGMVSLAGTFCQVYHCLSTLDKLSAITMFLWSLLCAINNFEKFVHLKPKLLISTTIVLLSSVSVLRHLTKKQKIELTNIKLEDEKFKINDTNYFDTSKKCMSPKIQLRETHFLPGSSNQFIVRLPKFKVARVLNEKIFLEAIPKSIQYTTRDEYDYDIDAQYMTPRHNGIANRSYKNSDESEMMDIDHIEELPKSQKRILNKTVDNLFQGMKLSENHSVKNNILRPPKFSMPIKRDKFSGYAESIPGYYSTYSVKDDYDFDTQSIYSQHNYRPQYSPLCHQPVSPYTYYALPHHHNSPMNLSHSSNTSSIQYTSEWPKMLMYSIPGVILLVLQCYLLYDIKDYMKQK</sequence>
<feature type="transmembrane region" description="Helical" evidence="7">
    <location>
        <begin position="588"/>
        <end position="607"/>
    </location>
</feature>
<proteinExistence type="inferred from homology"/>
<dbReference type="PANTHER" id="PTHR28646">
    <property type="entry name" value="TRANSMEMBRANE PROTEIN 201"/>
    <property type="match status" value="1"/>
</dbReference>
<evidence type="ECO:0000313" key="10">
    <source>
        <dbReference type="Proteomes" id="UP000478052"/>
    </source>
</evidence>
<dbReference type="GO" id="GO:0005521">
    <property type="term" value="F:lamin binding"/>
    <property type="evidence" value="ECO:0007669"/>
    <property type="project" value="TreeGrafter"/>
</dbReference>
<dbReference type="GO" id="GO:0005637">
    <property type="term" value="C:nuclear inner membrane"/>
    <property type="evidence" value="ECO:0007669"/>
    <property type="project" value="UniProtKB-SubCell"/>
</dbReference>
<dbReference type="GO" id="GO:0030473">
    <property type="term" value="P:nuclear migration along microtubule"/>
    <property type="evidence" value="ECO:0007669"/>
    <property type="project" value="TreeGrafter"/>
</dbReference>
<dbReference type="PANTHER" id="PTHR28646:SF1">
    <property type="entry name" value="TRANSMEMBRANE PROTEIN 201"/>
    <property type="match status" value="1"/>
</dbReference>
<evidence type="ECO:0000256" key="1">
    <source>
        <dbReference type="ARBA" id="ARBA00004473"/>
    </source>
</evidence>
<comment type="caution">
    <text evidence="9">The sequence shown here is derived from an EMBL/GenBank/DDBJ whole genome shotgun (WGS) entry which is preliminary data.</text>
</comment>
<dbReference type="Pfam" id="PF09779">
    <property type="entry name" value="Ima1_N"/>
    <property type="match status" value="1"/>
</dbReference>
<accession>A0A6G0ZHD4</accession>
<dbReference type="AlphaFoldDB" id="A0A6G0ZHD4"/>
<protein>
    <submittedName>
        <fullName evidence="9">Ima1 N domain-containing protein</fullName>
    </submittedName>
</protein>
<reference evidence="9 10" key="1">
    <citation type="submission" date="2019-08" db="EMBL/GenBank/DDBJ databases">
        <title>Whole genome of Aphis craccivora.</title>
        <authorList>
            <person name="Voronova N.V."/>
            <person name="Shulinski R.S."/>
            <person name="Bandarenka Y.V."/>
            <person name="Zhorov D.G."/>
            <person name="Warner D."/>
        </authorList>
    </citation>
    <scope>NUCLEOTIDE SEQUENCE [LARGE SCALE GENOMIC DNA]</scope>
    <source>
        <strain evidence="9">180601</strain>
        <tissue evidence="9">Whole Body</tissue>
    </source>
</reference>
<evidence type="ECO:0000256" key="3">
    <source>
        <dbReference type="ARBA" id="ARBA00022692"/>
    </source>
</evidence>
<name>A0A6G0ZHD4_APHCR</name>
<evidence type="ECO:0000313" key="9">
    <source>
        <dbReference type="EMBL" id="KAF0770266.1"/>
    </source>
</evidence>
<gene>
    <name evidence="9" type="ORF">FWK35_00004357</name>
</gene>
<keyword evidence="10" id="KW-1185">Reference proteome</keyword>
<dbReference type="OrthoDB" id="5966927at2759"/>
<dbReference type="InterPro" id="IPR040041">
    <property type="entry name" value="TMEM201"/>
</dbReference>
<evidence type="ECO:0000256" key="2">
    <source>
        <dbReference type="ARBA" id="ARBA00007600"/>
    </source>
</evidence>
<evidence type="ECO:0000256" key="6">
    <source>
        <dbReference type="ARBA" id="ARBA00023242"/>
    </source>
</evidence>
<dbReference type="InterPro" id="IPR018617">
    <property type="entry name" value="Ima1_N"/>
</dbReference>
<comment type="similarity">
    <text evidence="2">Belongs to the TMEM201 family.</text>
</comment>
<feature type="domain" description="Ima1 N-terminal" evidence="8">
    <location>
        <begin position="66"/>
        <end position="190"/>
    </location>
</feature>
<evidence type="ECO:0000256" key="7">
    <source>
        <dbReference type="SAM" id="Phobius"/>
    </source>
</evidence>
<comment type="subcellular location">
    <subcellularLocation>
        <location evidence="1">Nucleus inner membrane</location>
        <topology evidence="1">Multi-pass membrane protein</topology>
    </subcellularLocation>
</comment>
<organism evidence="9 10">
    <name type="scientific">Aphis craccivora</name>
    <name type="common">Cowpea aphid</name>
    <dbReference type="NCBI Taxonomy" id="307492"/>
    <lineage>
        <taxon>Eukaryota</taxon>
        <taxon>Metazoa</taxon>
        <taxon>Ecdysozoa</taxon>
        <taxon>Arthropoda</taxon>
        <taxon>Hexapoda</taxon>
        <taxon>Insecta</taxon>
        <taxon>Pterygota</taxon>
        <taxon>Neoptera</taxon>
        <taxon>Paraneoptera</taxon>
        <taxon>Hemiptera</taxon>
        <taxon>Sternorrhyncha</taxon>
        <taxon>Aphidomorpha</taxon>
        <taxon>Aphidoidea</taxon>
        <taxon>Aphididae</taxon>
        <taxon>Aphidini</taxon>
        <taxon>Aphis</taxon>
        <taxon>Aphis</taxon>
    </lineage>
</organism>
<keyword evidence="5 7" id="KW-0472">Membrane</keyword>
<keyword evidence="6" id="KW-0539">Nucleus</keyword>
<keyword evidence="3 7" id="KW-0812">Transmembrane</keyword>
<keyword evidence="4 7" id="KW-1133">Transmembrane helix</keyword>
<feature type="transmembrane region" description="Helical" evidence="7">
    <location>
        <begin position="38"/>
        <end position="58"/>
    </location>
</feature>
<evidence type="ECO:0000259" key="8">
    <source>
        <dbReference type="Pfam" id="PF09779"/>
    </source>
</evidence>
<dbReference type="GO" id="GO:0051015">
    <property type="term" value="F:actin filament binding"/>
    <property type="evidence" value="ECO:0007669"/>
    <property type="project" value="TreeGrafter"/>
</dbReference>